<feature type="region of interest" description="Disordered" evidence="1">
    <location>
        <begin position="152"/>
        <end position="223"/>
    </location>
</feature>
<dbReference type="AlphaFoldDB" id="A0A8H5D3D5"/>
<comment type="caution">
    <text evidence="2">The sequence shown here is derived from an EMBL/GenBank/DDBJ whole genome shotgun (WGS) entry which is preliminary data.</text>
</comment>
<feature type="compositionally biased region" description="Polar residues" evidence="1">
    <location>
        <begin position="1102"/>
        <end position="1113"/>
    </location>
</feature>
<feature type="compositionally biased region" description="Low complexity" evidence="1">
    <location>
        <begin position="678"/>
        <end position="700"/>
    </location>
</feature>
<feature type="compositionally biased region" description="Pro residues" evidence="1">
    <location>
        <begin position="1066"/>
        <end position="1078"/>
    </location>
</feature>
<dbReference type="Proteomes" id="UP000518752">
    <property type="component" value="Unassembled WGS sequence"/>
</dbReference>
<protein>
    <submittedName>
        <fullName evidence="2">Uncharacterized protein</fullName>
    </submittedName>
</protein>
<evidence type="ECO:0000313" key="3">
    <source>
        <dbReference type="Proteomes" id="UP000518752"/>
    </source>
</evidence>
<feature type="region of interest" description="Disordered" evidence="1">
    <location>
        <begin position="677"/>
        <end position="701"/>
    </location>
</feature>
<evidence type="ECO:0000313" key="2">
    <source>
        <dbReference type="EMBL" id="KAF5352880.1"/>
    </source>
</evidence>
<feature type="region of interest" description="Disordered" evidence="1">
    <location>
        <begin position="915"/>
        <end position="937"/>
    </location>
</feature>
<organism evidence="2 3">
    <name type="scientific">Collybiopsis confluens</name>
    <dbReference type="NCBI Taxonomy" id="2823264"/>
    <lineage>
        <taxon>Eukaryota</taxon>
        <taxon>Fungi</taxon>
        <taxon>Dikarya</taxon>
        <taxon>Basidiomycota</taxon>
        <taxon>Agaricomycotina</taxon>
        <taxon>Agaricomycetes</taxon>
        <taxon>Agaricomycetidae</taxon>
        <taxon>Agaricales</taxon>
        <taxon>Marasmiineae</taxon>
        <taxon>Omphalotaceae</taxon>
        <taxon>Collybiopsis</taxon>
    </lineage>
</organism>
<feature type="region of interest" description="Disordered" evidence="1">
    <location>
        <begin position="1"/>
        <end position="71"/>
    </location>
</feature>
<sequence length="1196" mass="125918">MDNPWANAWDESKASSTPPPKSLAAENETDIAIPSWSAGPAVSWNEPSDDAPPLWQSASDAPSTFDPKGASWTSSYASMSAHFSGSTISLDTETETEAEKTAEGSEQEEQDEQSEDESNIADPWTLSRPKILPSVDVTSSAVTPVLAPASPDALEFGSFESGADSPAAAAEATWDTSSNHLQTADSEWGPVWVPKAQPEREIQEEQVLDEWERSRRDKERMDRLVPPELLASILRTLDDISDDLLTLPNSLKPKDPKGMEKAKTVDVENSPKDTADEGTETSLIAEAGSSTGTMEKEKARLEKREAEENGAWKDPIIVDGSLNHWKDGMDIVQDLSSLRDTLIRPLPPLSSLPAISSQFNSHSQSFISKRSLEAVRLTRSTLISYSGPLGMYLKTKGSIEWEVAVKARPSKTSEEEREESVPVGWRIVQKEERKKVEAPEMKRRGTGILSSFFGRRAATPPVELKESTDATPRPSLTSSTVNVDSAPSKIEAQTEFSSPKIFIPPVPASAPSTTVTSPVSSTSVSSNYADIVSLDLFQDEPVTAPAPSAVSRFLTRFSRNRPSHSRTGSNSSLALSTNDLEFLEDIVPSVADKDDHDTQNGSGLLGFQDLISSAPLPAPLPPPPNARPQLSINRKPDIISGPEASQIGSPLNFTYSAQILTPSPAVPSQIQTSIIQPSAFQSRSSTPSSFASPLSRASSPGSDMLNIATSLVASRISSQSTGASARGGTGFGLSQATSTSSTKKPTPVAIMSSDSHASSNSSFSFLPPPPSIRQPGGSTKAIPSLLIDETTRAFPTLTVPASTAALSVDSDDDDFSDFHSGVAEYSSRSSLSAQLSASSSAQPLFSAGSTAFTDSRTSSARPLALDENIGGTDSLNTSVSSITSTHSATTMLQPLSGDLDLFRDFGDSFDNSAGYHAPLRTPSPPAPPTKFSAKLADGSGLGGRVAPGRLILPPISAAAYSRNWDQRPSSGLSSSNDPVSSATPFTPSASEPVLAALSFSSPDAGKSHQRRVSKEAHQRTRSLVEEGIARSGVWPSSAPRAVPTSGYGSAGVAYGAFGYGTAPPLTPLPPILSPPPESGPSKGRDLLGGGGEDDDDDVPLASLTSGTGSVPNSSVFANQQQSLRQANGDRNGILPPIPLPGPSLLQISQPTPSLLDFGAFESGMSPNSSAVNLMSTAKTSTTGALSAQDLSFFEGL</sequence>
<dbReference type="OrthoDB" id="3262497at2759"/>
<feature type="region of interest" description="Disordered" evidence="1">
    <location>
        <begin position="1066"/>
        <end position="1113"/>
    </location>
</feature>
<keyword evidence="3" id="KW-1185">Reference proteome</keyword>
<feature type="compositionally biased region" description="Basic and acidic residues" evidence="1">
    <location>
        <begin position="252"/>
        <end position="275"/>
    </location>
</feature>
<feature type="compositionally biased region" description="Acidic residues" evidence="1">
    <location>
        <begin position="105"/>
        <end position="119"/>
    </location>
</feature>
<feature type="region of interest" description="Disordered" evidence="1">
    <location>
        <begin position="965"/>
        <end position="987"/>
    </location>
</feature>
<evidence type="ECO:0000256" key="1">
    <source>
        <dbReference type="SAM" id="MobiDB-lite"/>
    </source>
</evidence>
<feature type="compositionally biased region" description="Polar residues" evidence="1">
    <location>
        <begin position="966"/>
        <end position="987"/>
    </location>
</feature>
<name>A0A8H5D3D5_9AGAR</name>
<feature type="region of interest" description="Disordered" evidence="1">
    <location>
        <begin position="460"/>
        <end position="488"/>
    </location>
</feature>
<gene>
    <name evidence="2" type="ORF">D9757_012100</name>
</gene>
<feature type="compositionally biased region" description="Basic and acidic residues" evidence="1">
    <location>
        <begin position="210"/>
        <end position="223"/>
    </location>
</feature>
<feature type="region of interest" description="Disordered" evidence="1">
    <location>
        <begin position="1000"/>
        <end position="1021"/>
    </location>
</feature>
<feature type="compositionally biased region" description="Polar residues" evidence="1">
    <location>
        <begin position="474"/>
        <end position="485"/>
    </location>
</feature>
<feature type="compositionally biased region" description="Basic and acidic residues" evidence="1">
    <location>
        <begin position="1012"/>
        <end position="1021"/>
    </location>
</feature>
<dbReference type="EMBL" id="JAACJN010000275">
    <property type="protein sequence ID" value="KAF5352880.1"/>
    <property type="molecule type" value="Genomic_DNA"/>
</dbReference>
<proteinExistence type="predicted"/>
<reference evidence="2 3" key="1">
    <citation type="journal article" date="2020" name="ISME J.">
        <title>Uncovering the hidden diversity of litter-decomposition mechanisms in mushroom-forming fungi.</title>
        <authorList>
            <person name="Floudas D."/>
            <person name="Bentzer J."/>
            <person name="Ahren D."/>
            <person name="Johansson T."/>
            <person name="Persson P."/>
            <person name="Tunlid A."/>
        </authorList>
    </citation>
    <scope>NUCLEOTIDE SEQUENCE [LARGE SCALE GENOMIC DNA]</scope>
    <source>
        <strain evidence="2 3">CBS 406.79</strain>
    </source>
</reference>
<feature type="region of interest" description="Disordered" evidence="1">
    <location>
        <begin position="85"/>
        <end position="130"/>
    </location>
</feature>
<feature type="compositionally biased region" description="Low complexity" evidence="1">
    <location>
        <begin position="737"/>
        <end position="765"/>
    </location>
</feature>
<feature type="compositionally biased region" description="Low complexity" evidence="1">
    <location>
        <begin position="160"/>
        <end position="178"/>
    </location>
</feature>
<feature type="region of interest" description="Disordered" evidence="1">
    <location>
        <begin position="248"/>
        <end position="298"/>
    </location>
</feature>
<feature type="region of interest" description="Disordered" evidence="1">
    <location>
        <begin position="719"/>
        <end position="780"/>
    </location>
</feature>
<accession>A0A8H5D3D5</accession>